<feature type="compositionally biased region" description="Low complexity" evidence="1">
    <location>
        <begin position="136"/>
        <end position="160"/>
    </location>
</feature>
<feature type="chain" id="PRO_5013059100" description="LTXXQ motif family protein" evidence="2">
    <location>
        <begin position="23"/>
        <end position="160"/>
    </location>
</feature>
<dbReference type="EMBL" id="NSKB01000001">
    <property type="protein sequence ID" value="PAU79485.1"/>
    <property type="molecule type" value="Genomic_DNA"/>
</dbReference>
<feature type="region of interest" description="Disordered" evidence="1">
    <location>
        <begin position="125"/>
        <end position="160"/>
    </location>
</feature>
<feature type="signal peptide" evidence="2">
    <location>
        <begin position="1"/>
        <end position="22"/>
    </location>
</feature>
<evidence type="ECO:0000256" key="1">
    <source>
        <dbReference type="SAM" id="MobiDB-lite"/>
    </source>
</evidence>
<feature type="compositionally biased region" description="Basic and acidic residues" evidence="1">
    <location>
        <begin position="126"/>
        <end position="135"/>
    </location>
</feature>
<dbReference type="Gene3D" id="1.20.120.1490">
    <property type="match status" value="1"/>
</dbReference>
<protein>
    <recommendedName>
        <fullName evidence="5">LTXXQ motif family protein</fullName>
    </recommendedName>
</protein>
<evidence type="ECO:0000256" key="2">
    <source>
        <dbReference type="SAM" id="SignalP"/>
    </source>
</evidence>
<comment type="caution">
    <text evidence="3">The sequence shown here is derived from an EMBL/GenBank/DDBJ whole genome shotgun (WGS) entry which is preliminary data.</text>
</comment>
<proteinExistence type="predicted"/>
<dbReference type="RefSeq" id="WP_095619495.1">
    <property type="nucleotide sequence ID" value="NZ_NSKB01000001.1"/>
</dbReference>
<keyword evidence="4" id="KW-1185">Reference proteome</keyword>
<name>A0A2A2F4G6_9GAMM</name>
<gene>
    <name evidence="3" type="ORF">CK498_03740</name>
</gene>
<accession>A0A2A2F4G6</accession>
<sequence length="160" mass="17707">MSFVTRLAAPMLAALVAVPAVAQQMAPQQQAAPSPQQQVAQLDEMVGLDQAQQDQIAGYLTELQQGVGQRQDEVQALEQQLLDHSGPDFDENAIRQTATQLGEVTAEIAAESVILQSRIEAAMTQEQRDALDEAARQQQEQMRQMQEQMQQQQQQQQAPQ</sequence>
<dbReference type="AlphaFoldDB" id="A0A2A2F4G6"/>
<reference evidence="3 4" key="1">
    <citation type="submission" date="2017-08" db="EMBL/GenBank/DDBJ databases">
        <title>Halomonas alkalisoli sp. nov., isolated from saline alkaline soil.</title>
        <authorList>
            <person name="Wang D."/>
            <person name="Zhang G."/>
        </authorList>
    </citation>
    <scope>NUCLEOTIDE SEQUENCE [LARGE SCALE GENOMIC DNA]</scope>
    <source>
        <strain evidence="3 4">WRN001</strain>
    </source>
</reference>
<keyword evidence="2" id="KW-0732">Signal</keyword>
<evidence type="ECO:0000313" key="3">
    <source>
        <dbReference type="EMBL" id="PAU79485.1"/>
    </source>
</evidence>
<evidence type="ECO:0008006" key="5">
    <source>
        <dbReference type="Google" id="ProtNLM"/>
    </source>
</evidence>
<dbReference type="OrthoDB" id="6366714at2"/>
<organism evidence="3 4">
    <name type="scientific">Halomonas salipaludis</name>
    <dbReference type="NCBI Taxonomy" id="2032625"/>
    <lineage>
        <taxon>Bacteria</taxon>
        <taxon>Pseudomonadati</taxon>
        <taxon>Pseudomonadota</taxon>
        <taxon>Gammaproteobacteria</taxon>
        <taxon>Oceanospirillales</taxon>
        <taxon>Halomonadaceae</taxon>
        <taxon>Halomonas</taxon>
    </lineage>
</organism>
<dbReference type="Proteomes" id="UP000217771">
    <property type="component" value="Unassembled WGS sequence"/>
</dbReference>
<evidence type="ECO:0000313" key="4">
    <source>
        <dbReference type="Proteomes" id="UP000217771"/>
    </source>
</evidence>